<dbReference type="AlphaFoldDB" id="A0ABD0JA97"/>
<comment type="caution">
    <text evidence="2">The sequence shown here is derived from an EMBL/GenBank/DDBJ whole genome shotgun (WGS) entry which is preliminary data.</text>
</comment>
<proteinExistence type="predicted"/>
<keyword evidence="1" id="KW-0732">Signal</keyword>
<accession>A0ABD0JA97</accession>
<organism evidence="2 3">
    <name type="scientific">Batillaria attramentaria</name>
    <dbReference type="NCBI Taxonomy" id="370345"/>
    <lineage>
        <taxon>Eukaryota</taxon>
        <taxon>Metazoa</taxon>
        <taxon>Spiralia</taxon>
        <taxon>Lophotrochozoa</taxon>
        <taxon>Mollusca</taxon>
        <taxon>Gastropoda</taxon>
        <taxon>Caenogastropoda</taxon>
        <taxon>Sorbeoconcha</taxon>
        <taxon>Cerithioidea</taxon>
        <taxon>Batillariidae</taxon>
        <taxon>Batillaria</taxon>
    </lineage>
</organism>
<name>A0ABD0JA97_9CAEN</name>
<dbReference type="Proteomes" id="UP001519460">
    <property type="component" value="Unassembled WGS sequence"/>
</dbReference>
<evidence type="ECO:0000256" key="1">
    <source>
        <dbReference type="SAM" id="SignalP"/>
    </source>
</evidence>
<feature type="signal peptide" evidence="1">
    <location>
        <begin position="1"/>
        <end position="25"/>
    </location>
</feature>
<evidence type="ECO:0000313" key="3">
    <source>
        <dbReference type="Proteomes" id="UP001519460"/>
    </source>
</evidence>
<keyword evidence="3" id="KW-1185">Reference proteome</keyword>
<reference evidence="2 3" key="1">
    <citation type="journal article" date="2023" name="Sci. Data">
        <title>Genome assembly of the Korean intertidal mud-creeper Batillaria attramentaria.</title>
        <authorList>
            <person name="Patra A.K."/>
            <person name="Ho P.T."/>
            <person name="Jun S."/>
            <person name="Lee S.J."/>
            <person name="Kim Y."/>
            <person name="Won Y.J."/>
        </authorList>
    </citation>
    <scope>NUCLEOTIDE SEQUENCE [LARGE SCALE GENOMIC DNA]</scope>
    <source>
        <strain evidence="2">Wonlab-2016</strain>
    </source>
</reference>
<protein>
    <submittedName>
        <fullName evidence="2">Uncharacterized protein</fullName>
    </submittedName>
</protein>
<dbReference type="EMBL" id="JACVVK020000539">
    <property type="protein sequence ID" value="KAK7467789.1"/>
    <property type="molecule type" value="Genomic_DNA"/>
</dbReference>
<gene>
    <name evidence="2" type="ORF">BaRGS_00036977</name>
</gene>
<sequence>MPGGVSRLCCVLLLILWVCTLQCNARYGCCRPRYNVPQKPDPLSGLVFLEDNCVLAFRATAGIGRSAYDRYVATGTNDDSPLARSALPCGCLTVNGSLPCDRHYRSRILDDWPSSLIDTPNAPTLRRFYINRNFGGCNIDRGWLLVAEADDVCDFVPPGPYPVILYSSATTDANLNTADFRQADVLTVTVKFKDTARFSGYCIP</sequence>
<feature type="chain" id="PRO_5044817818" evidence="1">
    <location>
        <begin position="26"/>
        <end position="204"/>
    </location>
</feature>
<evidence type="ECO:0000313" key="2">
    <source>
        <dbReference type="EMBL" id="KAK7467789.1"/>
    </source>
</evidence>